<dbReference type="GO" id="GO:0045259">
    <property type="term" value="C:proton-transporting ATP synthase complex"/>
    <property type="evidence" value="ECO:0007669"/>
    <property type="project" value="UniProtKB-KW"/>
</dbReference>
<evidence type="ECO:0000256" key="8">
    <source>
        <dbReference type="ARBA" id="ARBA00023136"/>
    </source>
</evidence>
<evidence type="ECO:0000256" key="3">
    <source>
        <dbReference type="ARBA" id="ARBA00022547"/>
    </source>
</evidence>
<dbReference type="CDD" id="cd06503">
    <property type="entry name" value="ATP-synt_Fo_b"/>
    <property type="match status" value="1"/>
</dbReference>
<sequence>MFASLAENDGFGINTNLLETNVLNLAVVIGILFYFGKDLLLDTLKNRKEAILKSLQDSVEKKMEAVDNLNAAKLQFQKAKEKSEEIRSQGFVLARQNSDKFLDRMEDNVKRIEEAKFFTIRFEEEKAITEVV</sequence>
<evidence type="ECO:0000256" key="7">
    <source>
        <dbReference type="ARBA" id="ARBA00023065"/>
    </source>
</evidence>
<keyword evidence="14" id="KW-0934">Plastid</keyword>
<dbReference type="AlphaFoldDB" id="A0A977K883"/>
<comment type="similarity">
    <text evidence="11">Belongs to the ATPase B chain family.</text>
</comment>
<evidence type="ECO:0000256" key="13">
    <source>
        <dbReference type="SAM" id="Phobius"/>
    </source>
</evidence>
<evidence type="ECO:0000256" key="12">
    <source>
        <dbReference type="SAM" id="Coils"/>
    </source>
</evidence>
<evidence type="ECO:0000256" key="2">
    <source>
        <dbReference type="ARBA" id="ARBA00022448"/>
    </source>
</evidence>
<evidence type="ECO:0000256" key="6">
    <source>
        <dbReference type="ARBA" id="ARBA00022989"/>
    </source>
</evidence>
<evidence type="ECO:0000256" key="11">
    <source>
        <dbReference type="RuleBase" id="RU003848"/>
    </source>
</evidence>
<comment type="subcellular location">
    <subcellularLocation>
        <location evidence="1">Membrane</location>
        <topology evidence="1">Single-pass membrane protein</topology>
    </subcellularLocation>
</comment>
<organism evidence="14">
    <name type="scientific">Eutreptiella sp. CCMP389</name>
    <dbReference type="NCBI Taxonomy" id="96781"/>
    <lineage>
        <taxon>Eukaryota</taxon>
        <taxon>Discoba</taxon>
        <taxon>Euglenozoa</taxon>
        <taxon>Euglenida</taxon>
        <taxon>Spirocuta</taxon>
        <taxon>Euglenophyceae</taxon>
        <taxon>Eutreptiales</taxon>
        <taxon>Eutreptiaceae</taxon>
        <taxon>Eutreptiella</taxon>
    </lineage>
</organism>
<keyword evidence="12" id="KW-0175">Coiled coil</keyword>
<keyword evidence="4 11" id="KW-0812">Transmembrane</keyword>
<geneLocation type="chloroplast" evidence="14"/>
<keyword evidence="7 11" id="KW-0406">Ion transport</keyword>
<keyword evidence="9" id="KW-0066">ATP synthesis</keyword>
<reference evidence="14" key="2">
    <citation type="journal article" date="2022" name="Mol. Phylogenet. Evol.">
        <title>Maturyoshka: A maturase inside a maturase, and other peculiarities of the novel chloroplast genomes of marine euglenophytes.</title>
        <authorList>
            <person name="Maciszewski K."/>
            <person name="Dabbagh N."/>
            <person name="Preisfeld A."/>
            <person name="Karnkowska A."/>
        </authorList>
    </citation>
    <scope>NUCLEOTIDE SEQUENCE</scope>
</reference>
<feature type="coiled-coil region" evidence="12">
    <location>
        <begin position="52"/>
        <end position="89"/>
    </location>
</feature>
<keyword evidence="14" id="KW-0150">Chloroplast</keyword>
<protein>
    <submittedName>
        <fullName evidence="14">ATP synthase CF0 B subunit</fullName>
    </submittedName>
</protein>
<evidence type="ECO:0000256" key="9">
    <source>
        <dbReference type="ARBA" id="ARBA00023310"/>
    </source>
</evidence>
<evidence type="ECO:0000256" key="10">
    <source>
        <dbReference type="ARBA" id="ARBA00025198"/>
    </source>
</evidence>
<comment type="function">
    <text evidence="10">F(1)F(0) ATP synthase produces ATP from ADP in the presence of a proton or sodium gradient. F-type ATPases consist of two structural domains, F(1) containing the extramembraneous catalytic core and F(0) containing the membrane proton channel, linked together by a central stalk and a peripheral stalk. During catalysis, ATP synthesis in the catalytic domain of F(1) is coupled via a rotary mechanism of the central stalk subunits to proton translocation.</text>
</comment>
<dbReference type="Pfam" id="PF00430">
    <property type="entry name" value="ATP-synt_B"/>
    <property type="match status" value="1"/>
</dbReference>
<dbReference type="PANTHER" id="PTHR34264">
    <property type="entry name" value="ATP SYNTHASE SUBUNIT B, CHLOROPLASTIC"/>
    <property type="match status" value="1"/>
</dbReference>
<accession>A0A977K883</accession>
<feature type="transmembrane region" description="Helical" evidence="13">
    <location>
        <begin position="22"/>
        <end position="40"/>
    </location>
</feature>
<name>A0A977K883_9EUGL</name>
<evidence type="ECO:0000256" key="1">
    <source>
        <dbReference type="ARBA" id="ARBA00004167"/>
    </source>
</evidence>
<dbReference type="EMBL" id="OK136185">
    <property type="protein sequence ID" value="UXD06398.1"/>
    <property type="molecule type" value="Genomic_DNA"/>
</dbReference>
<dbReference type="GO" id="GO:0015986">
    <property type="term" value="P:proton motive force-driven ATP synthesis"/>
    <property type="evidence" value="ECO:0007669"/>
    <property type="project" value="InterPro"/>
</dbReference>
<keyword evidence="2 11" id="KW-0813">Transport</keyword>
<reference evidence="14" key="1">
    <citation type="submission" date="2021-09" db="EMBL/GenBank/DDBJ databases">
        <authorList>
            <person name="Maciszewski K."/>
            <person name="Dabbagh N."/>
            <person name="Preisfeld A."/>
            <person name="Karnkowska A."/>
        </authorList>
    </citation>
    <scope>NUCLEOTIDE SEQUENCE</scope>
</reference>
<keyword evidence="3 11" id="KW-0138">CF(0)</keyword>
<dbReference type="InterPro" id="IPR002146">
    <property type="entry name" value="ATP_synth_b/b'su_bac/chlpt"/>
</dbReference>
<keyword evidence="6 13" id="KW-1133">Transmembrane helix</keyword>
<dbReference type="PANTHER" id="PTHR34264:SF3">
    <property type="entry name" value="ATP SYNTHASE SUBUNIT B, CHLOROPLASTIC"/>
    <property type="match status" value="1"/>
</dbReference>
<evidence type="ECO:0000256" key="5">
    <source>
        <dbReference type="ARBA" id="ARBA00022781"/>
    </source>
</evidence>
<dbReference type="GO" id="GO:0015078">
    <property type="term" value="F:proton transmembrane transporter activity"/>
    <property type="evidence" value="ECO:0007669"/>
    <property type="project" value="InterPro"/>
</dbReference>
<evidence type="ECO:0000256" key="4">
    <source>
        <dbReference type="ARBA" id="ARBA00022692"/>
    </source>
</evidence>
<evidence type="ECO:0000313" key="14">
    <source>
        <dbReference type="EMBL" id="UXD06398.1"/>
    </source>
</evidence>
<proteinExistence type="inferred from homology"/>
<keyword evidence="5 11" id="KW-0375">Hydrogen ion transport</keyword>
<keyword evidence="8 13" id="KW-0472">Membrane</keyword>